<dbReference type="Gene3D" id="3.20.20.70">
    <property type="entry name" value="Aldolase class I"/>
    <property type="match status" value="1"/>
</dbReference>
<keyword evidence="1" id="KW-0285">Flavoprotein</keyword>
<protein>
    <submittedName>
        <fullName evidence="4">Nitronate monooxygenase</fullName>
    </submittedName>
</protein>
<organism evidence="4 5">
    <name type="scientific">Porphyromonas miyakawae</name>
    <dbReference type="NCBI Taxonomy" id="3137470"/>
    <lineage>
        <taxon>Bacteria</taxon>
        <taxon>Pseudomonadati</taxon>
        <taxon>Bacteroidota</taxon>
        <taxon>Bacteroidia</taxon>
        <taxon>Bacteroidales</taxon>
        <taxon>Porphyromonadaceae</taxon>
        <taxon>Porphyromonas</taxon>
    </lineage>
</organism>
<dbReference type="GO" id="GO:0004497">
    <property type="term" value="F:monooxygenase activity"/>
    <property type="evidence" value="ECO:0007669"/>
    <property type="project" value="UniProtKB-KW"/>
</dbReference>
<dbReference type="EMBL" id="BAAFSF010000001">
    <property type="protein sequence ID" value="GAB1251142.1"/>
    <property type="molecule type" value="Genomic_DNA"/>
</dbReference>
<accession>A0ABQ0E0G4</accession>
<dbReference type="CDD" id="cd04730">
    <property type="entry name" value="NPD_like"/>
    <property type="match status" value="1"/>
</dbReference>
<proteinExistence type="predicted"/>
<reference evidence="4 5" key="1">
    <citation type="journal article" date="2025" name="Int. J. Syst. Evol. Microbiol.">
        <title>Desulfovibrio falkowii sp. nov., Porphyromonas miyakawae sp. nov., Mediterraneibacter flintii sp. nov. and Owariibacterium komagatae gen. nov., sp. nov., isolated from human faeces.</title>
        <authorList>
            <person name="Hamaguchi T."/>
            <person name="Ohara M."/>
            <person name="Hisatomi A."/>
            <person name="Sekiguchi K."/>
            <person name="Takeda J.I."/>
            <person name="Ueyama J."/>
            <person name="Ito M."/>
            <person name="Nishiwaki H."/>
            <person name="Ogi T."/>
            <person name="Hirayama M."/>
            <person name="Ohkuma M."/>
            <person name="Sakamoto M."/>
            <person name="Ohno K."/>
        </authorList>
    </citation>
    <scope>NUCLEOTIDE SEQUENCE [LARGE SCALE GENOMIC DNA]</scope>
    <source>
        <strain evidence="4 5">13CB11C</strain>
    </source>
</reference>
<keyword evidence="3" id="KW-0560">Oxidoreductase</keyword>
<sequence>MVWCSGWRLASAVSEEGGLGLLGAGSMYPQVLREHIAKCRTALGDKPFGVNIPLLYPDIEEIINIICTEQVPVVVTAAGSPRTYTRRLKEAGCKVLHVVSSTLFACKAEEEGVDAVIAEGFEAGGHNGREETTTMALIPSVAAAVSVPVVAAGGIARGSSILAAKALGAEGVQIGTLFALSEESSAHENFKRVCIEGGEGDTRLVLKKLVPTRLLLQSEFTQRVIELETHGADKEELQQLLGRARAKKGIFEGDIDEGEIEIGQVHAMVSEIKSVATIFKELEEQYAAAKQRILEE</sequence>
<evidence type="ECO:0000256" key="2">
    <source>
        <dbReference type="ARBA" id="ARBA00022643"/>
    </source>
</evidence>
<dbReference type="SUPFAM" id="SSF51412">
    <property type="entry name" value="Inosine monophosphate dehydrogenase (IMPDH)"/>
    <property type="match status" value="1"/>
</dbReference>
<dbReference type="InterPro" id="IPR004136">
    <property type="entry name" value="NMO"/>
</dbReference>
<evidence type="ECO:0000313" key="5">
    <source>
        <dbReference type="Proteomes" id="UP001628220"/>
    </source>
</evidence>
<evidence type="ECO:0000256" key="1">
    <source>
        <dbReference type="ARBA" id="ARBA00022630"/>
    </source>
</evidence>
<evidence type="ECO:0000313" key="4">
    <source>
        <dbReference type="EMBL" id="GAB1251142.1"/>
    </source>
</evidence>
<dbReference type="Proteomes" id="UP001628220">
    <property type="component" value="Unassembled WGS sequence"/>
</dbReference>
<evidence type="ECO:0000256" key="3">
    <source>
        <dbReference type="ARBA" id="ARBA00023002"/>
    </source>
</evidence>
<dbReference type="PANTHER" id="PTHR32332">
    <property type="entry name" value="2-NITROPROPANE DIOXYGENASE"/>
    <property type="match status" value="1"/>
</dbReference>
<keyword evidence="5" id="KW-1185">Reference proteome</keyword>
<dbReference type="PANTHER" id="PTHR32332:SF20">
    <property type="entry name" value="2-NITROPROPANE DIOXYGENASE-LIKE PROTEIN"/>
    <property type="match status" value="1"/>
</dbReference>
<comment type="caution">
    <text evidence="4">The sequence shown here is derived from an EMBL/GenBank/DDBJ whole genome shotgun (WGS) entry which is preliminary data.</text>
</comment>
<dbReference type="InterPro" id="IPR013785">
    <property type="entry name" value="Aldolase_TIM"/>
</dbReference>
<keyword evidence="2" id="KW-0288">FMN</keyword>
<gene>
    <name evidence="4" type="ORF">Tsumi_02460</name>
</gene>
<keyword evidence="4" id="KW-0503">Monooxygenase</keyword>
<name>A0ABQ0E0G4_9PORP</name>
<dbReference type="Pfam" id="PF03060">
    <property type="entry name" value="NMO"/>
    <property type="match status" value="2"/>
</dbReference>